<dbReference type="InterPro" id="IPR036526">
    <property type="entry name" value="C-N_Hydrolase_sf"/>
</dbReference>
<organism evidence="3 4">
    <name type="scientific">Bdellovibrio svalbardensis</name>
    <dbReference type="NCBI Taxonomy" id="2972972"/>
    <lineage>
        <taxon>Bacteria</taxon>
        <taxon>Pseudomonadati</taxon>
        <taxon>Bdellovibrionota</taxon>
        <taxon>Bdellovibrionia</taxon>
        <taxon>Bdellovibrionales</taxon>
        <taxon>Pseudobdellovibrionaceae</taxon>
        <taxon>Bdellovibrio</taxon>
    </lineage>
</organism>
<dbReference type="PROSITE" id="PS50263">
    <property type="entry name" value="CN_HYDROLASE"/>
    <property type="match status" value="1"/>
</dbReference>
<dbReference type="InterPro" id="IPR050345">
    <property type="entry name" value="Aliph_Amidase/BUP"/>
</dbReference>
<dbReference type="RefSeq" id="WP_277577581.1">
    <property type="nucleotide sequence ID" value="NZ_JANRMI010000002.1"/>
</dbReference>
<evidence type="ECO:0000256" key="1">
    <source>
        <dbReference type="ARBA" id="ARBA00022801"/>
    </source>
</evidence>
<evidence type="ECO:0000313" key="3">
    <source>
        <dbReference type="EMBL" id="MDG0816103.1"/>
    </source>
</evidence>
<dbReference type="GO" id="GO:0016787">
    <property type="term" value="F:hydrolase activity"/>
    <property type="evidence" value="ECO:0007669"/>
    <property type="project" value="UniProtKB-KW"/>
</dbReference>
<proteinExistence type="predicted"/>
<evidence type="ECO:0000313" key="4">
    <source>
        <dbReference type="Proteomes" id="UP001152321"/>
    </source>
</evidence>
<feature type="domain" description="CN hydrolase" evidence="2">
    <location>
        <begin position="3"/>
        <end position="263"/>
    </location>
</feature>
<reference evidence="3" key="1">
    <citation type="submission" date="2022-08" db="EMBL/GenBank/DDBJ databases">
        <title>Novel Bdellovibrio Species Isolated from Svalbard: Designation Bdellovibrio svalbardensis.</title>
        <authorList>
            <person name="Mitchell R.J."/>
            <person name="Choi S.Y."/>
        </authorList>
    </citation>
    <scope>NUCLEOTIDE SEQUENCE</scope>
    <source>
        <strain evidence="3">PAP01</strain>
    </source>
</reference>
<dbReference type="PANTHER" id="PTHR43674:SF2">
    <property type="entry name" value="BETA-UREIDOPROPIONASE"/>
    <property type="match status" value="1"/>
</dbReference>
<gene>
    <name evidence="3" type="ORF">NWE73_06995</name>
</gene>
<dbReference type="Proteomes" id="UP001152321">
    <property type="component" value="Unassembled WGS sequence"/>
</dbReference>
<dbReference type="Pfam" id="PF00795">
    <property type="entry name" value="CN_hydrolase"/>
    <property type="match status" value="1"/>
</dbReference>
<dbReference type="InterPro" id="IPR003010">
    <property type="entry name" value="C-N_Hydrolase"/>
</dbReference>
<dbReference type="Gene3D" id="3.60.110.10">
    <property type="entry name" value="Carbon-nitrogen hydrolase"/>
    <property type="match status" value="1"/>
</dbReference>
<accession>A0ABT6DH27</accession>
<keyword evidence="1 3" id="KW-0378">Hydrolase</keyword>
<dbReference type="CDD" id="cd07574">
    <property type="entry name" value="nitrilase_Rim1_like"/>
    <property type="match status" value="1"/>
</dbReference>
<sequence>MSFRIATAQYPIQKHTDLAGWKDYVESWVQEATSNHAKLLVFPEFGSMELFSVMPEKVQKSLSAQIKEMTKLHDEFVETYQVLAQKYECFLLAPSIVVLNEEKETVNRAYFFGPSGGVSFQEKNHTSRLENEKWGVVTGDASLQVFETGLGDIGVSMSDDVQFPTSANKLAKEGIKILLAPSYTKDLQGAHRVHIGARARALENQFYVIVSQTVGEALWSLAVDRNNGFAAVYGPADQGFPEDGIVAKGEVNEPGWLYAELDLDKVDHVRSKGDTLNFKQS</sequence>
<dbReference type="PANTHER" id="PTHR43674">
    <property type="entry name" value="NITRILASE C965.09-RELATED"/>
    <property type="match status" value="1"/>
</dbReference>
<protein>
    <submittedName>
        <fullName evidence="3">Carbon-nitrogen hydrolase family protein</fullName>
    </submittedName>
</protein>
<dbReference type="SUPFAM" id="SSF56317">
    <property type="entry name" value="Carbon-nitrogen hydrolase"/>
    <property type="match status" value="1"/>
</dbReference>
<keyword evidence="4" id="KW-1185">Reference proteome</keyword>
<name>A0ABT6DH27_9BACT</name>
<evidence type="ECO:0000259" key="2">
    <source>
        <dbReference type="PROSITE" id="PS50263"/>
    </source>
</evidence>
<comment type="caution">
    <text evidence="3">The sequence shown here is derived from an EMBL/GenBank/DDBJ whole genome shotgun (WGS) entry which is preliminary data.</text>
</comment>
<dbReference type="EMBL" id="JANRMI010000002">
    <property type="protein sequence ID" value="MDG0816103.1"/>
    <property type="molecule type" value="Genomic_DNA"/>
</dbReference>